<dbReference type="Gene3D" id="3.60.10.10">
    <property type="entry name" value="Endonuclease/exonuclease/phosphatase"/>
    <property type="match status" value="1"/>
</dbReference>
<dbReference type="GO" id="GO:0004519">
    <property type="term" value="F:endonuclease activity"/>
    <property type="evidence" value="ECO:0007669"/>
    <property type="project" value="UniProtKB-KW"/>
</dbReference>
<sequence length="310" mass="34109">MSATIQTGNEPTTVQIILASYNIQYGVGKDERHDLARIVSDLGDADIIALQEVEIGNPLRDFVDQSAEIAGLLGREFWAYGPGIDVHLNGSVTGGRPGLRHKFGNMVLSRWPIQSVTNHTLPKIGLHGTLHLQRTLLETVIATPVSPLRFCCTHLDHVSPLNRMPQAEALRAIMLDAARRGAPWGGAEPDDAGFPGPLPPWPRGGVIMGDMNFEPGAPEYEHLLGDASPMLRKRVMPADGLFDAWVMTEHCEAEGWTFKRPEKQPMRLDHCFVTEDYVPSLISMRIDQEAAGSDHQPIFVTLDLGMKASR</sequence>
<dbReference type="InterPro" id="IPR036691">
    <property type="entry name" value="Endo/exonu/phosph_ase_sf"/>
</dbReference>
<evidence type="ECO:0000313" key="2">
    <source>
        <dbReference type="EMBL" id="PZM12876.1"/>
    </source>
</evidence>
<dbReference type="SUPFAM" id="SSF56219">
    <property type="entry name" value="DNase I-like"/>
    <property type="match status" value="1"/>
</dbReference>
<protein>
    <submittedName>
        <fullName evidence="2">Endonuclease</fullName>
    </submittedName>
</protein>
<keyword evidence="2" id="KW-0540">Nuclease</keyword>
<dbReference type="InterPro" id="IPR005135">
    <property type="entry name" value="Endo/exonuclease/phosphatase"/>
</dbReference>
<dbReference type="Pfam" id="PF03372">
    <property type="entry name" value="Exo_endo_phos"/>
    <property type="match status" value="1"/>
</dbReference>
<dbReference type="OrthoDB" id="155529at2"/>
<evidence type="ECO:0000313" key="3">
    <source>
        <dbReference type="Proteomes" id="UP000248925"/>
    </source>
</evidence>
<gene>
    <name evidence="2" type="ORF">CPY51_15095</name>
</gene>
<organism evidence="2 3">
    <name type="scientific">Rhizobium tubonense</name>
    <dbReference type="NCBI Taxonomy" id="484088"/>
    <lineage>
        <taxon>Bacteria</taxon>
        <taxon>Pseudomonadati</taxon>
        <taxon>Pseudomonadota</taxon>
        <taxon>Alphaproteobacteria</taxon>
        <taxon>Hyphomicrobiales</taxon>
        <taxon>Rhizobiaceae</taxon>
        <taxon>Rhizobium/Agrobacterium group</taxon>
        <taxon>Rhizobium</taxon>
    </lineage>
</organism>
<proteinExistence type="predicted"/>
<keyword evidence="2" id="KW-0255">Endonuclease</keyword>
<dbReference type="AlphaFoldDB" id="A0A2W4EEQ2"/>
<dbReference type="EMBL" id="PCDP01000036">
    <property type="protein sequence ID" value="PZM12876.1"/>
    <property type="molecule type" value="Genomic_DNA"/>
</dbReference>
<name>A0A2W4EEQ2_9HYPH</name>
<keyword evidence="2" id="KW-0378">Hydrolase</keyword>
<dbReference type="GO" id="GO:0006506">
    <property type="term" value="P:GPI anchor biosynthetic process"/>
    <property type="evidence" value="ECO:0007669"/>
    <property type="project" value="TreeGrafter"/>
</dbReference>
<feature type="domain" description="Endonuclease/exonuclease/phosphatase" evidence="1">
    <location>
        <begin position="19"/>
        <end position="295"/>
    </location>
</feature>
<comment type="caution">
    <text evidence="2">The sequence shown here is derived from an EMBL/GenBank/DDBJ whole genome shotgun (WGS) entry which is preliminary data.</text>
</comment>
<dbReference type="PANTHER" id="PTHR14859">
    <property type="entry name" value="CALCOFLUOR WHITE HYPERSENSITIVE PROTEIN PRECURSOR"/>
    <property type="match status" value="1"/>
</dbReference>
<keyword evidence="3" id="KW-1185">Reference proteome</keyword>
<accession>A0A2W4EEQ2</accession>
<reference evidence="2 3" key="1">
    <citation type="journal article" date="2018" name="Sci. Rep.">
        <title>Rhizobium tumorigenes sp. nov., a novel plant tumorigenic bacterium isolated from cane gall tumors on thornless blackberry.</title>
        <authorList>
            <person name="Kuzmanovi N."/>
            <person name="Smalla K."/>
            <person name="Gronow S."/>
            <person name="PuBawska J."/>
        </authorList>
    </citation>
    <scope>NUCLEOTIDE SEQUENCE [LARGE SCALE GENOMIC DNA]</scope>
    <source>
        <strain evidence="2 3">CCBAU 85046</strain>
    </source>
</reference>
<dbReference type="Proteomes" id="UP000248925">
    <property type="component" value="Unassembled WGS sequence"/>
</dbReference>
<dbReference type="PANTHER" id="PTHR14859:SF15">
    <property type="entry name" value="ENDONUCLEASE_EXONUCLEASE_PHOSPHATASE DOMAIN-CONTAINING PROTEIN"/>
    <property type="match status" value="1"/>
</dbReference>
<dbReference type="InterPro" id="IPR051916">
    <property type="entry name" value="GPI-anchor_lipid_remodeler"/>
</dbReference>
<evidence type="ECO:0000259" key="1">
    <source>
        <dbReference type="Pfam" id="PF03372"/>
    </source>
</evidence>
<dbReference type="GO" id="GO:0016020">
    <property type="term" value="C:membrane"/>
    <property type="evidence" value="ECO:0007669"/>
    <property type="project" value="GOC"/>
</dbReference>